<dbReference type="RefSeq" id="WP_006237498.1">
    <property type="nucleotide sequence ID" value="NZ_JH636049.1"/>
</dbReference>
<dbReference type="InterPro" id="IPR041698">
    <property type="entry name" value="Methyltransf_25"/>
</dbReference>
<name>I0UZS4_9PSEU</name>
<dbReference type="CDD" id="cd02440">
    <property type="entry name" value="AdoMet_MTases"/>
    <property type="match status" value="1"/>
</dbReference>
<dbReference type="SUPFAM" id="SSF53335">
    <property type="entry name" value="S-adenosyl-L-methionine-dependent methyltransferases"/>
    <property type="match status" value="1"/>
</dbReference>
<gene>
    <name evidence="2" type="ORF">SacxiDRAFT_1118</name>
</gene>
<keyword evidence="2" id="KW-0830">Ubiquinone</keyword>
<keyword evidence="2" id="KW-0808">Transferase</keyword>
<dbReference type="EMBL" id="JH636049">
    <property type="protein sequence ID" value="EID53377.1"/>
    <property type="molecule type" value="Genomic_DNA"/>
</dbReference>
<organism evidence="2 3">
    <name type="scientific">Saccharomonospora xinjiangensis XJ-54</name>
    <dbReference type="NCBI Taxonomy" id="882086"/>
    <lineage>
        <taxon>Bacteria</taxon>
        <taxon>Bacillati</taxon>
        <taxon>Actinomycetota</taxon>
        <taxon>Actinomycetes</taxon>
        <taxon>Pseudonocardiales</taxon>
        <taxon>Pseudonocardiaceae</taxon>
        <taxon>Saccharomonospora</taxon>
    </lineage>
</organism>
<dbReference type="InterPro" id="IPR029063">
    <property type="entry name" value="SAM-dependent_MTases_sf"/>
</dbReference>
<dbReference type="Gene3D" id="3.40.50.150">
    <property type="entry name" value="Vaccinia Virus protein VP39"/>
    <property type="match status" value="1"/>
</dbReference>
<dbReference type="OrthoDB" id="7032234at2"/>
<accession>I0UZS4</accession>
<keyword evidence="2" id="KW-0489">Methyltransferase</keyword>
<dbReference type="GO" id="GO:0032259">
    <property type="term" value="P:methylation"/>
    <property type="evidence" value="ECO:0007669"/>
    <property type="project" value="UniProtKB-KW"/>
</dbReference>
<dbReference type="Proteomes" id="UP000004691">
    <property type="component" value="Unassembled WGS sequence"/>
</dbReference>
<proteinExistence type="predicted"/>
<evidence type="ECO:0000259" key="1">
    <source>
        <dbReference type="Pfam" id="PF13649"/>
    </source>
</evidence>
<protein>
    <submittedName>
        <fullName evidence="2">Methylase involved in ubiquinone/menaquinone biosynthesis</fullName>
    </submittedName>
</protein>
<evidence type="ECO:0000313" key="3">
    <source>
        <dbReference type="Proteomes" id="UP000004691"/>
    </source>
</evidence>
<dbReference type="HOGENOM" id="CLU_037990_2_3_11"/>
<sequence>MNRAGEVFDAARADFLRWSNRLWRPLGEVLVSVARPSTGDRVLDACCGAGASALPAAHAVGPTGAVDAVDLAAALVAEGAREATEAGLSHLRFHVADVRSWPSRTAAEPYDVVQCGYGVFFLPDLDADAKALCERLRPGGRFAVSTWLSGGMERIVPVGRAAAAPERPDLAGEGPRGPSARLDTEARLHSWLDSLGLVDIQIRPVEFRIPLHPDDAWSFYLGAAMRAFVEGLPQDALDRTRARFTDGLRRAGIDMLDASSLIGVGHMPA</sequence>
<evidence type="ECO:0000313" key="2">
    <source>
        <dbReference type="EMBL" id="EID53377.1"/>
    </source>
</evidence>
<dbReference type="Pfam" id="PF13649">
    <property type="entry name" value="Methyltransf_25"/>
    <property type="match status" value="1"/>
</dbReference>
<dbReference type="PANTHER" id="PTHR43591:SF99">
    <property type="entry name" value="OS06G0646000 PROTEIN"/>
    <property type="match status" value="1"/>
</dbReference>
<feature type="domain" description="Methyltransferase" evidence="1">
    <location>
        <begin position="42"/>
        <end position="140"/>
    </location>
</feature>
<dbReference type="GO" id="GO:0008168">
    <property type="term" value="F:methyltransferase activity"/>
    <property type="evidence" value="ECO:0007669"/>
    <property type="project" value="UniProtKB-KW"/>
</dbReference>
<dbReference type="AlphaFoldDB" id="I0UZS4"/>
<keyword evidence="3" id="KW-1185">Reference proteome</keyword>
<dbReference type="STRING" id="882086.SacxiDRAFT_1118"/>
<dbReference type="PANTHER" id="PTHR43591">
    <property type="entry name" value="METHYLTRANSFERASE"/>
    <property type="match status" value="1"/>
</dbReference>
<dbReference type="eggNOG" id="COG2226">
    <property type="taxonomic scope" value="Bacteria"/>
</dbReference>
<reference evidence="2 3" key="1">
    <citation type="submission" date="2012-01" db="EMBL/GenBank/DDBJ databases">
        <title>Improved High-Quality Draft sequence of Saccharomonospora xinjiangensis XJ-54.</title>
        <authorList>
            <consortium name="US DOE Joint Genome Institute"/>
            <person name="Lucas S."/>
            <person name="Han J."/>
            <person name="Lapidus A."/>
            <person name="Cheng J.-F."/>
            <person name="Goodwin L."/>
            <person name="Pitluck S."/>
            <person name="Peters L."/>
            <person name="Mikhailova N."/>
            <person name="Teshima H."/>
            <person name="Detter J.C."/>
            <person name="Han C."/>
            <person name="Tapia R."/>
            <person name="Land M."/>
            <person name="Hauser L."/>
            <person name="Kyrpides N."/>
            <person name="Ivanova N."/>
            <person name="Pagani I."/>
            <person name="Brambilla E.-M."/>
            <person name="Klenk H.-P."/>
            <person name="Woyke T."/>
        </authorList>
    </citation>
    <scope>NUCLEOTIDE SEQUENCE [LARGE SCALE GENOMIC DNA]</scope>
    <source>
        <strain evidence="2 3">XJ-54</strain>
    </source>
</reference>